<name>A0A3A5H8L5_9ACTN</name>
<keyword evidence="4" id="KW-1015">Disulfide bond</keyword>
<evidence type="ECO:0000259" key="6">
    <source>
        <dbReference type="PROSITE" id="PS51352"/>
    </source>
</evidence>
<dbReference type="EMBL" id="QYRP01000002">
    <property type="protein sequence ID" value="RJS46996.1"/>
    <property type="molecule type" value="Genomic_DNA"/>
</dbReference>
<organism evidence="7 8">
    <name type="scientific">Nocardioides cavernaquae</name>
    <dbReference type="NCBI Taxonomy" id="2321396"/>
    <lineage>
        <taxon>Bacteria</taxon>
        <taxon>Bacillati</taxon>
        <taxon>Actinomycetota</taxon>
        <taxon>Actinomycetes</taxon>
        <taxon>Propionibacteriales</taxon>
        <taxon>Nocardioidaceae</taxon>
        <taxon>Nocardioides</taxon>
    </lineage>
</organism>
<keyword evidence="2 3" id="KW-0186">Copper</keyword>
<feature type="disulfide bond" description="Redox-active" evidence="4">
    <location>
        <begin position="81"/>
        <end position="85"/>
    </location>
</feature>
<dbReference type="PANTHER" id="PTHR12151">
    <property type="entry name" value="ELECTRON TRANSPORT PROTIN SCO1/SENC FAMILY MEMBER"/>
    <property type="match status" value="1"/>
</dbReference>
<dbReference type="RefSeq" id="WP_120060966.1">
    <property type="nucleotide sequence ID" value="NZ_QYRP01000002.1"/>
</dbReference>
<dbReference type="PANTHER" id="PTHR12151:SF25">
    <property type="entry name" value="LINALOOL DEHYDRATASE_ISOMERASE DOMAIN-CONTAINING PROTEIN"/>
    <property type="match status" value="1"/>
</dbReference>
<dbReference type="PROSITE" id="PS51257">
    <property type="entry name" value="PROKAR_LIPOPROTEIN"/>
    <property type="match status" value="1"/>
</dbReference>
<keyword evidence="3" id="KW-0479">Metal-binding</keyword>
<evidence type="ECO:0000256" key="4">
    <source>
        <dbReference type="PIRSR" id="PIRSR603782-2"/>
    </source>
</evidence>
<keyword evidence="8" id="KW-1185">Reference proteome</keyword>
<feature type="binding site" evidence="3">
    <location>
        <position position="85"/>
    </location>
    <ligand>
        <name>Cu cation</name>
        <dbReference type="ChEBI" id="CHEBI:23378"/>
    </ligand>
</feature>
<evidence type="ECO:0000256" key="5">
    <source>
        <dbReference type="SAM" id="SignalP"/>
    </source>
</evidence>
<dbReference type="Pfam" id="PF02630">
    <property type="entry name" value="SCO1-SenC"/>
    <property type="match status" value="1"/>
</dbReference>
<feature type="signal peptide" evidence="5">
    <location>
        <begin position="1"/>
        <end position="29"/>
    </location>
</feature>
<evidence type="ECO:0000256" key="2">
    <source>
        <dbReference type="ARBA" id="ARBA00023008"/>
    </source>
</evidence>
<accession>A0A3A5H8L5</accession>
<dbReference type="InterPro" id="IPR036249">
    <property type="entry name" value="Thioredoxin-like_sf"/>
</dbReference>
<protein>
    <submittedName>
        <fullName evidence="7">SCO family protein</fullName>
    </submittedName>
</protein>
<dbReference type="InterPro" id="IPR013766">
    <property type="entry name" value="Thioredoxin_domain"/>
</dbReference>
<comment type="similarity">
    <text evidence="1">Belongs to the SCO1/2 family.</text>
</comment>
<dbReference type="GO" id="GO:0046872">
    <property type="term" value="F:metal ion binding"/>
    <property type="evidence" value="ECO:0007669"/>
    <property type="project" value="UniProtKB-KW"/>
</dbReference>
<dbReference type="PROSITE" id="PS51352">
    <property type="entry name" value="THIOREDOXIN_2"/>
    <property type="match status" value="1"/>
</dbReference>
<keyword evidence="5" id="KW-0732">Signal</keyword>
<dbReference type="Proteomes" id="UP000276542">
    <property type="component" value="Unassembled WGS sequence"/>
</dbReference>
<gene>
    <name evidence="7" type="ORF">D4739_12745</name>
</gene>
<dbReference type="CDD" id="cd02968">
    <property type="entry name" value="SCO"/>
    <property type="match status" value="1"/>
</dbReference>
<dbReference type="OrthoDB" id="9790194at2"/>
<proteinExistence type="inferred from homology"/>
<evidence type="ECO:0000313" key="8">
    <source>
        <dbReference type="Proteomes" id="UP000276542"/>
    </source>
</evidence>
<comment type="caution">
    <text evidence="7">The sequence shown here is derived from an EMBL/GenBank/DDBJ whole genome shotgun (WGS) entry which is preliminary data.</text>
</comment>
<dbReference type="AlphaFoldDB" id="A0A3A5H8L5"/>
<feature type="binding site" evidence="3">
    <location>
        <position position="81"/>
    </location>
    <ligand>
        <name>Cu cation</name>
        <dbReference type="ChEBI" id="CHEBI:23378"/>
    </ligand>
</feature>
<feature type="domain" description="Thioredoxin" evidence="6">
    <location>
        <begin position="43"/>
        <end position="211"/>
    </location>
</feature>
<evidence type="ECO:0000256" key="3">
    <source>
        <dbReference type="PIRSR" id="PIRSR603782-1"/>
    </source>
</evidence>
<sequence>MADRATRFARRFALSVLAAGLALVLTACGGSPETSPVFHGSRLGAPWDVPTTALTDADGKDWSFAEATSPLTLVFFGYTECPDICPQEMADITSALVRLTPEQRKQVEVVFVTTDPARDDPAALTRYLGAFDASYTGLTGKPEALAELTAAFHVYTEKGQAAMKGGTGYLVAHDDHTFAVTPDHQVTALWNRDRTSAQLAEDISALLEETS</sequence>
<evidence type="ECO:0000256" key="1">
    <source>
        <dbReference type="ARBA" id="ARBA00010996"/>
    </source>
</evidence>
<reference evidence="8" key="1">
    <citation type="submission" date="2018-09" db="EMBL/GenBank/DDBJ databases">
        <authorList>
            <person name="Zhu H."/>
        </authorList>
    </citation>
    <scope>NUCLEOTIDE SEQUENCE [LARGE SCALE GENOMIC DNA]</scope>
    <source>
        <strain evidence="8">K1W22B-1</strain>
    </source>
</reference>
<feature type="chain" id="PRO_5017218011" evidence="5">
    <location>
        <begin position="30"/>
        <end position="211"/>
    </location>
</feature>
<feature type="binding site" evidence="3">
    <location>
        <position position="173"/>
    </location>
    <ligand>
        <name>Cu cation</name>
        <dbReference type="ChEBI" id="CHEBI:23378"/>
    </ligand>
</feature>
<evidence type="ECO:0000313" key="7">
    <source>
        <dbReference type="EMBL" id="RJS46996.1"/>
    </source>
</evidence>
<dbReference type="SUPFAM" id="SSF52833">
    <property type="entry name" value="Thioredoxin-like"/>
    <property type="match status" value="1"/>
</dbReference>
<dbReference type="Gene3D" id="3.40.30.10">
    <property type="entry name" value="Glutaredoxin"/>
    <property type="match status" value="1"/>
</dbReference>
<dbReference type="InterPro" id="IPR003782">
    <property type="entry name" value="SCO1/SenC"/>
</dbReference>